<keyword evidence="3 7" id="KW-0812">Transmembrane</keyword>
<evidence type="ECO:0000256" key="5">
    <source>
        <dbReference type="ARBA" id="ARBA00023136"/>
    </source>
</evidence>
<feature type="transmembrane region" description="Helical" evidence="7">
    <location>
        <begin position="36"/>
        <end position="59"/>
    </location>
</feature>
<protein>
    <submittedName>
        <fullName evidence="9">DMT family transporter</fullName>
    </submittedName>
</protein>
<comment type="similarity">
    <text evidence="2">Belongs to the EamA transporter family.</text>
</comment>
<feature type="transmembrane region" description="Helical" evidence="7">
    <location>
        <begin position="135"/>
        <end position="158"/>
    </location>
</feature>
<dbReference type="InterPro" id="IPR050638">
    <property type="entry name" value="AA-Vitamin_Transporters"/>
</dbReference>
<feature type="domain" description="EamA" evidence="8">
    <location>
        <begin position="9"/>
        <end position="146"/>
    </location>
</feature>
<feature type="transmembrane region" description="Helical" evidence="7">
    <location>
        <begin position="12"/>
        <end position="30"/>
    </location>
</feature>
<evidence type="ECO:0000256" key="7">
    <source>
        <dbReference type="SAM" id="Phobius"/>
    </source>
</evidence>
<organism evidence="9 10">
    <name type="scientific">Geomonas anaerohicana</name>
    <dbReference type="NCBI Taxonomy" id="2798583"/>
    <lineage>
        <taxon>Bacteria</taxon>
        <taxon>Pseudomonadati</taxon>
        <taxon>Thermodesulfobacteriota</taxon>
        <taxon>Desulfuromonadia</taxon>
        <taxon>Geobacterales</taxon>
        <taxon>Geobacteraceae</taxon>
        <taxon>Geomonas</taxon>
    </lineage>
</organism>
<feature type="transmembrane region" description="Helical" evidence="7">
    <location>
        <begin position="71"/>
        <end position="91"/>
    </location>
</feature>
<feature type="region of interest" description="Disordered" evidence="6">
    <location>
        <begin position="308"/>
        <end position="332"/>
    </location>
</feature>
<feature type="transmembrane region" description="Helical" evidence="7">
    <location>
        <begin position="164"/>
        <end position="180"/>
    </location>
</feature>
<dbReference type="SUPFAM" id="SSF103481">
    <property type="entry name" value="Multidrug resistance efflux transporter EmrE"/>
    <property type="match status" value="2"/>
</dbReference>
<feature type="transmembrane region" description="Helical" evidence="7">
    <location>
        <begin position="192"/>
        <end position="210"/>
    </location>
</feature>
<evidence type="ECO:0000259" key="8">
    <source>
        <dbReference type="Pfam" id="PF00892"/>
    </source>
</evidence>
<proteinExistence type="inferred from homology"/>
<gene>
    <name evidence="9" type="ORF">JFN91_18685</name>
</gene>
<comment type="subcellular location">
    <subcellularLocation>
        <location evidence="1">Membrane</location>
        <topology evidence="1">Multi-pass membrane protein</topology>
    </subcellularLocation>
</comment>
<dbReference type="Pfam" id="PF00892">
    <property type="entry name" value="EamA"/>
    <property type="match status" value="2"/>
</dbReference>
<feature type="domain" description="EamA" evidence="8">
    <location>
        <begin position="161"/>
        <end position="297"/>
    </location>
</feature>
<name>A0ABS0YJE5_9BACT</name>
<evidence type="ECO:0000256" key="4">
    <source>
        <dbReference type="ARBA" id="ARBA00022989"/>
    </source>
</evidence>
<evidence type="ECO:0000313" key="10">
    <source>
        <dbReference type="Proteomes" id="UP000614714"/>
    </source>
</evidence>
<dbReference type="PANTHER" id="PTHR32322">
    <property type="entry name" value="INNER MEMBRANE TRANSPORTER"/>
    <property type="match status" value="1"/>
</dbReference>
<evidence type="ECO:0000256" key="6">
    <source>
        <dbReference type="SAM" id="MobiDB-lite"/>
    </source>
</evidence>
<reference evidence="9 10" key="1">
    <citation type="submission" date="2020-12" db="EMBL/GenBank/DDBJ databases">
        <title>Geomonas sp. Red421, isolated from paddy soil.</title>
        <authorList>
            <person name="Xu Z."/>
            <person name="Zhang Z."/>
            <person name="Masuda Y."/>
            <person name="Itoh H."/>
            <person name="Senoo K."/>
        </authorList>
    </citation>
    <scope>NUCLEOTIDE SEQUENCE [LARGE SCALE GENOMIC DNA]</scope>
    <source>
        <strain evidence="9 10">Red421</strain>
    </source>
</reference>
<keyword evidence="10" id="KW-1185">Reference proteome</keyword>
<dbReference type="RefSeq" id="WP_199390668.1">
    <property type="nucleotide sequence ID" value="NZ_JAEMHL010000013.1"/>
</dbReference>
<feature type="transmembrane region" description="Helical" evidence="7">
    <location>
        <begin position="257"/>
        <end position="275"/>
    </location>
</feature>
<evidence type="ECO:0000256" key="2">
    <source>
        <dbReference type="ARBA" id="ARBA00007362"/>
    </source>
</evidence>
<evidence type="ECO:0000256" key="1">
    <source>
        <dbReference type="ARBA" id="ARBA00004141"/>
    </source>
</evidence>
<evidence type="ECO:0000256" key="3">
    <source>
        <dbReference type="ARBA" id="ARBA00022692"/>
    </source>
</evidence>
<feature type="transmembrane region" description="Helical" evidence="7">
    <location>
        <begin position="103"/>
        <end position="123"/>
    </location>
</feature>
<feature type="transmembrane region" description="Helical" evidence="7">
    <location>
        <begin position="281"/>
        <end position="299"/>
    </location>
</feature>
<evidence type="ECO:0000313" key="9">
    <source>
        <dbReference type="EMBL" id="MBJ6752249.1"/>
    </source>
</evidence>
<feature type="transmembrane region" description="Helical" evidence="7">
    <location>
        <begin position="222"/>
        <end position="245"/>
    </location>
</feature>
<comment type="caution">
    <text evidence="9">The sequence shown here is derived from an EMBL/GenBank/DDBJ whole genome shotgun (WGS) entry which is preliminary data.</text>
</comment>
<accession>A0ABS0YJE5</accession>
<dbReference type="InterPro" id="IPR037185">
    <property type="entry name" value="EmrE-like"/>
</dbReference>
<dbReference type="EMBL" id="JAEMHL010000013">
    <property type="protein sequence ID" value="MBJ6752249.1"/>
    <property type="molecule type" value="Genomic_DNA"/>
</dbReference>
<dbReference type="InterPro" id="IPR000620">
    <property type="entry name" value="EamA_dom"/>
</dbReference>
<keyword evidence="5 7" id="KW-0472">Membrane</keyword>
<sequence>MSGNLKSVYLKLVLTTFFWGGTFVAARLAVKEAPPFFSASSRFSIAGICLVALTAWYAAKEGKPFPVPKSVREFALLFSLGVTGIFCYNAVFFTGLKLTTATSGALIVAINPLITAVLSALWLRERVTLTQGLGLLVSLLGVSVVISKGSWAVLAGFAFNKGDLIMLGAPLCWALYSILGKKALSRFTPLAATAYAALFGTMLLVPAALVEHAVIGGPMPSFTLVGWLAILQLALLGTVVGFVWWYQGVGRIGASRAAVFVNLVPFFGALQAALFLGERVVLPQLVGGMLVVAGVYLGSRVNVRPDGKNPQPLPAEGVGNTSAGAGKGEARA</sequence>
<dbReference type="Proteomes" id="UP000614714">
    <property type="component" value="Unassembled WGS sequence"/>
</dbReference>
<dbReference type="PANTHER" id="PTHR32322:SF2">
    <property type="entry name" value="EAMA DOMAIN-CONTAINING PROTEIN"/>
    <property type="match status" value="1"/>
</dbReference>
<keyword evidence="4 7" id="KW-1133">Transmembrane helix</keyword>